<evidence type="ECO:0000313" key="1">
    <source>
        <dbReference type="EMBL" id="JAH60002.1"/>
    </source>
</evidence>
<reference evidence="1" key="1">
    <citation type="submission" date="2014-11" db="EMBL/GenBank/DDBJ databases">
        <authorList>
            <person name="Amaro Gonzalez C."/>
        </authorList>
    </citation>
    <scope>NUCLEOTIDE SEQUENCE</scope>
</reference>
<proteinExistence type="predicted"/>
<name>A0A0E9U2P0_ANGAN</name>
<dbReference type="AlphaFoldDB" id="A0A0E9U2P0"/>
<reference evidence="1" key="2">
    <citation type="journal article" date="2015" name="Fish Shellfish Immunol.">
        <title>Early steps in the European eel (Anguilla anguilla)-Vibrio vulnificus interaction in the gills: Role of the RtxA13 toxin.</title>
        <authorList>
            <person name="Callol A."/>
            <person name="Pajuelo D."/>
            <person name="Ebbesson L."/>
            <person name="Teles M."/>
            <person name="MacKenzie S."/>
            <person name="Amaro C."/>
        </authorList>
    </citation>
    <scope>NUCLEOTIDE SEQUENCE</scope>
</reference>
<protein>
    <submittedName>
        <fullName evidence="1">Uncharacterized protein</fullName>
    </submittedName>
</protein>
<sequence length="19" mass="2330">MSELSFLIERYITVCIKRQ</sequence>
<dbReference type="EMBL" id="GBXM01048575">
    <property type="protein sequence ID" value="JAH60002.1"/>
    <property type="molecule type" value="Transcribed_RNA"/>
</dbReference>
<organism evidence="1">
    <name type="scientific">Anguilla anguilla</name>
    <name type="common">European freshwater eel</name>
    <name type="synonym">Muraena anguilla</name>
    <dbReference type="NCBI Taxonomy" id="7936"/>
    <lineage>
        <taxon>Eukaryota</taxon>
        <taxon>Metazoa</taxon>
        <taxon>Chordata</taxon>
        <taxon>Craniata</taxon>
        <taxon>Vertebrata</taxon>
        <taxon>Euteleostomi</taxon>
        <taxon>Actinopterygii</taxon>
        <taxon>Neopterygii</taxon>
        <taxon>Teleostei</taxon>
        <taxon>Anguilliformes</taxon>
        <taxon>Anguillidae</taxon>
        <taxon>Anguilla</taxon>
    </lineage>
</organism>
<accession>A0A0E9U2P0</accession>